<evidence type="ECO:0000313" key="1">
    <source>
        <dbReference type="EMBL" id="SPD76049.1"/>
    </source>
</evidence>
<protein>
    <recommendedName>
        <fullName evidence="2">Antitoxin</fullName>
    </recommendedName>
</protein>
<dbReference type="EMBL" id="OJIN01000225">
    <property type="protein sequence ID" value="SPD76049.1"/>
    <property type="molecule type" value="Genomic_DNA"/>
</dbReference>
<sequence>MLKVKYMDKDEMELARSLETEEWVSDLPRRDKQRYEEYARTSLTKQKRINIRMTERDLKKIQARAIEEGIPYQSLISMLIHKYNEGKVTIHERN</sequence>
<proteinExistence type="predicted"/>
<name>A0A445N2X0_9BACT</name>
<reference evidence="1" key="1">
    <citation type="submission" date="2018-01" db="EMBL/GenBank/DDBJ databases">
        <authorList>
            <person name="Regsiter A."/>
            <person name="William W."/>
        </authorList>
    </citation>
    <scope>NUCLEOTIDE SEQUENCE</scope>
    <source>
        <strain evidence="1">TRIP AH-1</strain>
    </source>
</reference>
<dbReference type="InterPro" id="IPR022148">
    <property type="entry name" value="CopG_antitoxin"/>
</dbReference>
<accession>A0A445N2X0</accession>
<organism evidence="1">
    <name type="scientific">uncultured Desulfobacterium sp</name>
    <dbReference type="NCBI Taxonomy" id="201089"/>
    <lineage>
        <taxon>Bacteria</taxon>
        <taxon>Pseudomonadati</taxon>
        <taxon>Thermodesulfobacteriota</taxon>
        <taxon>Desulfobacteria</taxon>
        <taxon>Desulfobacterales</taxon>
        <taxon>Desulfobacteriaceae</taxon>
        <taxon>Desulfobacterium</taxon>
        <taxon>environmental samples</taxon>
    </lineage>
</organism>
<gene>
    <name evidence="1" type="ORF">PITCH_A80044</name>
</gene>
<dbReference type="Pfam" id="PF12441">
    <property type="entry name" value="CopG_antitoxin"/>
    <property type="match status" value="1"/>
</dbReference>
<evidence type="ECO:0008006" key="2">
    <source>
        <dbReference type="Google" id="ProtNLM"/>
    </source>
</evidence>
<dbReference type="AlphaFoldDB" id="A0A445N2X0"/>